<feature type="domain" description="Cystatin" evidence="4">
    <location>
        <begin position="31"/>
        <end position="117"/>
    </location>
</feature>
<dbReference type="GO" id="GO:0004869">
    <property type="term" value="F:cysteine-type endopeptidase inhibitor activity"/>
    <property type="evidence" value="ECO:0007669"/>
    <property type="project" value="UniProtKB-KW"/>
</dbReference>
<dbReference type="PANTHER" id="PTHR47364:SF2">
    <property type="entry name" value="CYSTEINE PROTEINASE INHIBITOR 5"/>
    <property type="match status" value="1"/>
</dbReference>
<dbReference type="Gene3D" id="3.10.450.10">
    <property type="match status" value="1"/>
</dbReference>
<feature type="signal peptide" evidence="3">
    <location>
        <begin position="1"/>
        <end position="20"/>
    </location>
</feature>
<dbReference type="EMBL" id="JBEDUW010000006">
    <property type="protein sequence ID" value="KAK9919665.1"/>
    <property type="molecule type" value="Genomic_DNA"/>
</dbReference>
<evidence type="ECO:0000313" key="6">
    <source>
        <dbReference type="Proteomes" id="UP001457282"/>
    </source>
</evidence>
<keyword evidence="3" id="KW-0732">Signal</keyword>
<evidence type="ECO:0000256" key="2">
    <source>
        <dbReference type="ARBA" id="ARBA00022704"/>
    </source>
</evidence>
<dbReference type="Pfam" id="PF16845">
    <property type="entry name" value="SQAPI"/>
    <property type="match status" value="1"/>
</dbReference>
<keyword evidence="6" id="KW-1185">Reference proteome</keyword>
<comment type="caution">
    <text evidence="5">The sequence shown here is derived from an EMBL/GenBank/DDBJ whole genome shotgun (WGS) entry which is preliminary data.</text>
</comment>
<organism evidence="5 6">
    <name type="scientific">Rubus argutus</name>
    <name type="common">Southern blackberry</name>
    <dbReference type="NCBI Taxonomy" id="59490"/>
    <lineage>
        <taxon>Eukaryota</taxon>
        <taxon>Viridiplantae</taxon>
        <taxon>Streptophyta</taxon>
        <taxon>Embryophyta</taxon>
        <taxon>Tracheophyta</taxon>
        <taxon>Spermatophyta</taxon>
        <taxon>Magnoliopsida</taxon>
        <taxon>eudicotyledons</taxon>
        <taxon>Gunneridae</taxon>
        <taxon>Pentapetalae</taxon>
        <taxon>rosids</taxon>
        <taxon>fabids</taxon>
        <taxon>Rosales</taxon>
        <taxon>Rosaceae</taxon>
        <taxon>Rosoideae</taxon>
        <taxon>Rosoideae incertae sedis</taxon>
        <taxon>Rubus</taxon>
    </lineage>
</organism>
<sequence>MMRPLYLLTLLVLFLPLVVSLSREYGVWRPITNTSNPYVIEIAKFAISHNNKRNNKSLVFQSVDGGDIHRSDKLDAYYKLTIVAKDEALPSRPAGKYVAGVWDQSIQLVRKLYYFRKSQN</sequence>
<dbReference type="Proteomes" id="UP001457282">
    <property type="component" value="Unassembled WGS sequence"/>
</dbReference>
<reference evidence="5 6" key="1">
    <citation type="journal article" date="2023" name="G3 (Bethesda)">
        <title>A chromosome-length genome assembly and annotation of blackberry (Rubus argutus, cv. 'Hillquist').</title>
        <authorList>
            <person name="Bruna T."/>
            <person name="Aryal R."/>
            <person name="Dudchenko O."/>
            <person name="Sargent D.J."/>
            <person name="Mead D."/>
            <person name="Buti M."/>
            <person name="Cavallini A."/>
            <person name="Hytonen T."/>
            <person name="Andres J."/>
            <person name="Pham M."/>
            <person name="Weisz D."/>
            <person name="Mascagni F."/>
            <person name="Usai G."/>
            <person name="Natali L."/>
            <person name="Bassil N."/>
            <person name="Fernandez G.E."/>
            <person name="Lomsadze A."/>
            <person name="Armour M."/>
            <person name="Olukolu B."/>
            <person name="Poorten T."/>
            <person name="Britton C."/>
            <person name="Davik J."/>
            <person name="Ashrafi H."/>
            <person name="Aiden E.L."/>
            <person name="Borodovsky M."/>
            <person name="Worthington M."/>
        </authorList>
    </citation>
    <scope>NUCLEOTIDE SEQUENCE [LARGE SCALE GENOMIC DNA]</scope>
    <source>
        <strain evidence="5">PI 553951</strain>
    </source>
</reference>
<name>A0AAW1W8S4_RUBAR</name>
<evidence type="ECO:0000259" key="4">
    <source>
        <dbReference type="Pfam" id="PF16845"/>
    </source>
</evidence>
<feature type="chain" id="PRO_5043755093" description="Cystatin domain-containing protein" evidence="3">
    <location>
        <begin position="21"/>
        <end position="120"/>
    </location>
</feature>
<accession>A0AAW1W8S4</accession>
<dbReference type="InterPro" id="IPR000010">
    <property type="entry name" value="Cystatin_dom"/>
</dbReference>
<evidence type="ECO:0000256" key="3">
    <source>
        <dbReference type="SAM" id="SignalP"/>
    </source>
</evidence>
<protein>
    <recommendedName>
        <fullName evidence="4">Cystatin domain-containing protein</fullName>
    </recommendedName>
</protein>
<proteinExistence type="predicted"/>
<keyword evidence="2" id="KW-0789">Thiol protease inhibitor</keyword>
<evidence type="ECO:0000313" key="5">
    <source>
        <dbReference type="EMBL" id="KAK9919665.1"/>
    </source>
</evidence>
<dbReference type="AlphaFoldDB" id="A0AAW1W8S4"/>
<dbReference type="SUPFAM" id="SSF54403">
    <property type="entry name" value="Cystatin/monellin"/>
    <property type="match status" value="1"/>
</dbReference>
<keyword evidence="1" id="KW-0646">Protease inhibitor</keyword>
<dbReference type="InterPro" id="IPR046350">
    <property type="entry name" value="Cystatin_sf"/>
</dbReference>
<dbReference type="PANTHER" id="PTHR47364">
    <property type="entry name" value="CYSTEINE PROTEINASE INHIBITOR 5"/>
    <property type="match status" value="1"/>
</dbReference>
<evidence type="ECO:0000256" key="1">
    <source>
        <dbReference type="ARBA" id="ARBA00022690"/>
    </source>
</evidence>
<gene>
    <name evidence="5" type="ORF">M0R45_028251</name>
</gene>